<evidence type="ECO:0000313" key="3">
    <source>
        <dbReference type="Proteomes" id="UP000277214"/>
    </source>
</evidence>
<keyword evidence="2" id="KW-0418">Kinase</keyword>
<sequence length="96" mass="10300">MNGARLLTLLPTLHTRRPLTVIGAAVIDIIADAWTLPRRGGDIELQQQSVNVGGCALNIAVALKRLGIDASNALPLARACGRRGFATVWQKRDYPA</sequence>
<evidence type="ECO:0000259" key="1">
    <source>
        <dbReference type="Pfam" id="PF00294"/>
    </source>
</evidence>
<organism evidence="2 3">
    <name type="scientific">Salmonella enterica I</name>
    <dbReference type="NCBI Taxonomy" id="59201"/>
    <lineage>
        <taxon>Bacteria</taxon>
        <taxon>Pseudomonadati</taxon>
        <taxon>Pseudomonadota</taxon>
        <taxon>Gammaproteobacteria</taxon>
        <taxon>Enterobacterales</taxon>
        <taxon>Enterobacteriaceae</taxon>
        <taxon>Salmonella</taxon>
    </lineage>
</organism>
<keyword evidence="2" id="KW-0808">Transferase</keyword>
<dbReference type="GO" id="GO:0016301">
    <property type="term" value="F:kinase activity"/>
    <property type="evidence" value="ECO:0007669"/>
    <property type="project" value="UniProtKB-KW"/>
</dbReference>
<name>A0A447P862_SALET</name>
<proteinExistence type="predicted"/>
<accession>A0A447P862</accession>
<evidence type="ECO:0000313" key="2">
    <source>
        <dbReference type="EMBL" id="VEA32376.1"/>
    </source>
</evidence>
<gene>
    <name evidence="2" type="ORF">NCTC8272_00727</name>
</gene>
<protein>
    <submittedName>
        <fullName evidence="2">Sugar kinase</fullName>
    </submittedName>
</protein>
<dbReference type="AlphaFoldDB" id="A0A447P862"/>
<feature type="domain" description="Carbohydrate kinase PfkB" evidence="1">
    <location>
        <begin position="19"/>
        <end position="72"/>
    </location>
</feature>
<dbReference type="SUPFAM" id="SSF53613">
    <property type="entry name" value="Ribokinase-like"/>
    <property type="match status" value="1"/>
</dbReference>
<dbReference type="Gene3D" id="3.40.1190.20">
    <property type="match status" value="1"/>
</dbReference>
<dbReference type="EMBL" id="LR134149">
    <property type="protein sequence ID" value="VEA32376.1"/>
    <property type="molecule type" value="Genomic_DNA"/>
</dbReference>
<dbReference type="InterPro" id="IPR029056">
    <property type="entry name" value="Ribokinase-like"/>
</dbReference>
<dbReference type="InterPro" id="IPR011611">
    <property type="entry name" value="PfkB_dom"/>
</dbReference>
<dbReference type="Pfam" id="PF00294">
    <property type="entry name" value="PfkB"/>
    <property type="match status" value="1"/>
</dbReference>
<reference evidence="2 3" key="1">
    <citation type="submission" date="2018-12" db="EMBL/GenBank/DDBJ databases">
        <authorList>
            <consortium name="Pathogen Informatics"/>
        </authorList>
    </citation>
    <scope>NUCLEOTIDE SEQUENCE [LARGE SCALE GENOMIC DNA]</scope>
    <source>
        <strain evidence="2 3">NCTC8272</strain>
    </source>
</reference>
<dbReference type="Proteomes" id="UP000277214">
    <property type="component" value="Chromosome 1"/>
</dbReference>